<accession>G8X0N3</accession>
<dbReference type="PANTHER" id="PTHR30055:SF148">
    <property type="entry name" value="TETR-FAMILY TRANSCRIPTIONAL REGULATOR"/>
    <property type="match status" value="1"/>
</dbReference>
<sequence>MTEPVARGRPRSEVARRAVLDAALELCQRDGYQALTIKGIAERAGVGRQTVYRWWPTKQAVLLEALRDLALRESPRLAPDTGDALRDVHVLLAATFTFTREVTGNAVVGLMAEAQNDPELAARLQGTVTGPRRAALREVLRKGVLSGRLSDRECSLELAVDFAFGTMWYRLISRHAPVGAELAEELTTALRRLMAVPDAGG</sequence>
<dbReference type="Proteomes" id="UP000007842">
    <property type="component" value="Chromosome"/>
</dbReference>
<dbReference type="EMBL" id="CP003219">
    <property type="protein sequence ID" value="AEW96948.1"/>
    <property type="molecule type" value="Genomic_DNA"/>
</dbReference>
<keyword evidence="2 4" id="KW-0238">DNA-binding</keyword>
<dbReference type="KEGG" id="scy:SCATT_45770"/>
<dbReference type="PANTHER" id="PTHR30055">
    <property type="entry name" value="HTH-TYPE TRANSCRIPTIONAL REGULATOR RUTR"/>
    <property type="match status" value="1"/>
</dbReference>
<evidence type="ECO:0000256" key="3">
    <source>
        <dbReference type="ARBA" id="ARBA00023163"/>
    </source>
</evidence>
<keyword evidence="3" id="KW-0804">Transcription</keyword>
<evidence type="ECO:0000256" key="4">
    <source>
        <dbReference type="PROSITE-ProRule" id="PRU00335"/>
    </source>
</evidence>
<dbReference type="HOGENOM" id="CLU_069356_25_6_11"/>
<dbReference type="PROSITE" id="PS50977">
    <property type="entry name" value="HTH_TETR_2"/>
    <property type="match status" value="1"/>
</dbReference>
<dbReference type="SUPFAM" id="SSF46689">
    <property type="entry name" value="Homeodomain-like"/>
    <property type="match status" value="1"/>
</dbReference>
<reference evidence="7" key="1">
    <citation type="submission" date="2011-12" db="EMBL/GenBank/DDBJ databases">
        <title>Complete genome sequence of Streptomyces cattleya strain DSM 46488.</title>
        <authorList>
            <person name="Ou H.-Y."/>
            <person name="Li P."/>
            <person name="Zhao C."/>
            <person name="O'Hagan D."/>
            <person name="Deng Z."/>
        </authorList>
    </citation>
    <scope>NUCLEOTIDE SEQUENCE [LARGE SCALE GENOMIC DNA]</scope>
    <source>
        <strain evidence="7">ATCC 35852 / DSM 46488 / JCM 4925 / NBRC 14057 / NRRL 8057</strain>
    </source>
</reference>
<protein>
    <submittedName>
        <fullName evidence="6">AcrR family transcriptional regulator</fullName>
    </submittedName>
</protein>
<organism evidence="6 7">
    <name type="scientific">Streptantibioticus cattleyicolor (strain ATCC 35852 / DSM 46488 / JCM 4925 / NBRC 14057 / NRRL 8057)</name>
    <name type="common">Streptomyces cattleya</name>
    <dbReference type="NCBI Taxonomy" id="1003195"/>
    <lineage>
        <taxon>Bacteria</taxon>
        <taxon>Bacillati</taxon>
        <taxon>Actinomycetota</taxon>
        <taxon>Actinomycetes</taxon>
        <taxon>Kitasatosporales</taxon>
        <taxon>Streptomycetaceae</taxon>
        <taxon>Streptantibioticus</taxon>
    </lineage>
</organism>
<proteinExistence type="predicted"/>
<dbReference type="Gene3D" id="1.10.10.60">
    <property type="entry name" value="Homeodomain-like"/>
    <property type="match status" value="1"/>
</dbReference>
<name>F8JVN8_STREN</name>
<dbReference type="Pfam" id="PF00440">
    <property type="entry name" value="TetR_N"/>
    <property type="match status" value="1"/>
</dbReference>
<dbReference type="SUPFAM" id="SSF48498">
    <property type="entry name" value="Tetracyclin repressor-like, C-terminal domain"/>
    <property type="match status" value="1"/>
</dbReference>
<gene>
    <name evidence="6" type="ordered locus">SCATT_45770</name>
</gene>
<dbReference type="Gene3D" id="1.10.357.10">
    <property type="entry name" value="Tetracycline Repressor, domain 2"/>
    <property type="match status" value="1"/>
</dbReference>
<dbReference type="InterPro" id="IPR036271">
    <property type="entry name" value="Tet_transcr_reg_TetR-rel_C_sf"/>
</dbReference>
<dbReference type="InterPro" id="IPR009057">
    <property type="entry name" value="Homeodomain-like_sf"/>
</dbReference>
<dbReference type="eggNOG" id="COG1309">
    <property type="taxonomic scope" value="Bacteria"/>
</dbReference>
<evidence type="ECO:0000313" key="7">
    <source>
        <dbReference type="Proteomes" id="UP000007842"/>
    </source>
</evidence>
<keyword evidence="1" id="KW-0805">Transcription regulation</keyword>
<evidence type="ECO:0000256" key="1">
    <source>
        <dbReference type="ARBA" id="ARBA00023015"/>
    </source>
</evidence>
<dbReference type="PATRIC" id="fig|1003195.11.peg.6022"/>
<evidence type="ECO:0000256" key="2">
    <source>
        <dbReference type="ARBA" id="ARBA00023125"/>
    </source>
</evidence>
<feature type="DNA-binding region" description="H-T-H motif" evidence="4">
    <location>
        <begin position="36"/>
        <end position="55"/>
    </location>
</feature>
<dbReference type="OrthoDB" id="9796019at2"/>
<dbReference type="InterPro" id="IPR011075">
    <property type="entry name" value="TetR_C"/>
</dbReference>
<keyword evidence="7" id="KW-1185">Reference proteome</keyword>
<dbReference type="RefSeq" id="WP_014145291.1">
    <property type="nucleotide sequence ID" value="NC_016111.1"/>
</dbReference>
<dbReference type="Pfam" id="PF16859">
    <property type="entry name" value="TetR_C_11"/>
    <property type="match status" value="1"/>
</dbReference>
<dbReference type="InterPro" id="IPR001647">
    <property type="entry name" value="HTH_TetR"/>
</dbReference>
<dbReference type="GO" id="GO:0000976">
    <property type="term" value="F:transcription cis-regulatory region binding"/>
    <property type="evidence" value="ECO:0007669"/>
    <property type="project" value="TreeGrafter"/>
</dbReference>
<dbReference type="KEGG" id="sct:SCAT_4587"/>
<dbReference type="GO" id="GO:0003700">
    <property type="term" value="F:DNA-binding transcription factor activity"/>
    <property type="evidence" value="ECO:0007669"/>
    <property type="project" value="TreeGrafter"/>
</dbReference>
<dbReference type="STRING" id="1003195.SCATT_45770"/>
<accession>F8JVN8</accession>
<feature type="domain" description="HTH tetR-type" evidence="5">
    <location>
        <begin position="13"/>
        <end position="73"/>
    </location>
</feature>
<dbReference type="PRINTS" id="PR00455">
    <property type="entry name" value="HTHTETR"/>
</dbReference>
<dbReference type="InterPro" id="IPR050109">
    <property type="entry name" value="HTH-type_TetR-like_transc_reg"/>
</dbReference>
<dbReference type="AlphaFoldDB" id="F8JVN8"/>
<evidence type="ECO:0000259" key="5">
    <source>
        <dbReference type="PROSITE" id="PS50977"/>
    </source>
</evidence>
<evidence type="ECO:0000313" key="6">
    <source>
        <dbReference type="EMBL" id="AEW96948.1"/>
    </source>
</evidence>